<reference evidence="2 3" key="1">
    <citation type="submission" date="2012-07" db="EMBL/GenBank/DDBJ databases">
        <title>The Genome Sequence of Fusobacterium ulcerans 12_1B.</title>
        <authorList>
            <consortium name="The Broad Institute Genome Sequencing Platform"/>
            <person name="Earl A."/>
            <person name="Ward D."/>
            <person name="Feldgarden M."/>
            <person name="Gevers D."/>
            <person name="Strauss J."/>
            <person name="Ambrose C.E."/>
            <person name="Allen-Vercoe E."/>
            <person name="Walker B."/>
            <person name="Young S.K."/>
            <person name="Zeng Q."/>
            <person name="Gargeya S."/>
            <person name="Fitzgerald M."/>
            <person name="Haas B."/>
            <person name="Abouelleil A."/>
            <person name="Alvarado L."/>
            <person name="Arachchi H.M."/>
            <person name="Berlin A.M."/>
            <person name="Chapman S.B."/>
            <person name="Goldberg J."/>
            <person name="Griggs A."/>
            <person name="Gujja S."/>
            <person name="Hansen M."/>
            <person name="Howarth C."/>
            <person name="Imamovic A."/>
            <person name="Larimer J."/>
            <person name="McCowen C."/>
            <person name="Montmayeur A."/>
            <person name="Murphy C."/>
            <person name="Neiman D."/>
            <person name="Pearson M."/>
            <person name="Priest M."/>
            <person name="Roberts A."/>
            <person name="Saif S."/>
            <person name="Shea T."/>
            <person name="Sisk P."/>
            <person name="Sykes S."/>
            <person name="Wortman J."/>
            <person name="Nusbaum C."/>
            <person name="Birren B."/>
        </authorList>
    </citation>
    <scope>NUCLEOTIDE SEQUENCE [LARGE SCALE GENOMIC DNA]</scope>
    <source>
        <strain evidence="2 3">12_1B</strain>
    </source>
</reference>
<proteinExistence type="predicted"/>
<dbReference type="AlphaFoldDB" id="H1PYI8"/>
<dbReference type="EMBL" id="AGWJ02000035">
    <property type="protein sequence ID" value="EHO77177.1"/>
    <property type="molecule type" value="Genomic_DNA"/>
</dbReference>
<feature type="transmembrane region" description="Helical" evidence="1">
    <location>
        <begin position="7"/>
        <end position="30"/>
    </location>
</feature>
<dbReference type="Proteomes" id="UP000003233">
    <property type="component" value="Unassembled WGS sequence"/>
</dbReference>
<evidence type="ECO:0000313" key="2">
    <source>
        <dbReference type="EMBL" id="EHO77177.1"/>
    </source>
</evidence>
<dbReference type="HOGENOM" id="CLU_2093305_0_0_0"/>
<dbReference type="BioCyc" id="FSP457404-HMP:GTSQ-3536-MONOMER"/>
<accession>H1PYI8</accession>
<evidence type="ECO:0000256" key="1">
    <source>
        <dbReference type="SAM" id="Phobius"/>
    </source>
</evidence>
<sequence>MRELINFYNIFFCLNIIILICLNFIIIKNFFRDESFYIFIFKIIGIIIISGLVVLSFVSEYIISSRVLICLYIITWILSGFLYIRDFSKYKNFYSPIFSSIISSILLILLIIAKFK</sequence>
<protein>
    <submittedName>
        <fullName evidence="2">Uncharacterized protein</fullName>
    </submittedName>
</protein>
<evidence type="ECO:0000313" key="3">
    <source>
        <dbReference type="Proteomes" id="UP000003233"/>
    </source>
</evidence>
<keyword evidence="1" id="KW-1133">Transmembrane helix</keyword>
<keyword evidence="1" id="KW-0812">Transmembrane</keyword>
<feature type="transmembrane region" description="Helical" evidence="1">
    <location>
        <begin position="67"/>
        <end position="84"/>
    </location>
</feature>
<gene>
    <name evidence="2" type="ORF">HMPREF0402_03481</name>
</gene>
<feature type="transmembrane region" description="Helical" evidence="1">
    <location>
        <begin position="96"/>
        <end position="113"/>
    </location>
</feature>
<comment type="caution">
    <text evidence="2">The sequence shown here is derived from an EMBL/GenBank/DDBJ whole genome shotgun (WGS) entry which is preliminary data.</text>
</comment>
<keyword evidence="1" id="KW-0472">Membrane</keyword>
<name>H1PYI8_9FUSO</name>
<organism evidence="2 3">
    <name type="scientific">Fusobacterium ulcerans 12-1B</name>
    <dbReference type="NCBI Taxonomy" id="457404"/>
    <lineage>
        <taxon>Bacteria</taxon>
        <taxon>Fusobacteriati</taxon>
        <taxon>Fusobacteriota</taxon>
        <taxon>Fusobacteriia</taxon>
        <taxon>Fusobacteriales</taxon>
        <taxon>Fusobacteriaceae</taxon>
        <taxon>Fusobacterium</taxon>
    </lineage>
</organism>
<feature type="transmembrane region" description="Helical" evidence="1">
    <location>
        <begin position="36"/>
        <end position="55"/>
    </location>
</feature>
<keyword evidence="3" id="KW-1185">Reference proteome</keyword>